<protein>
    <recommendedName>
        <fullName evidence="2">F-box domain-containing protein</fullName>
    </recommendedName>
</protein>
<dbReference type="EMBL" id="DS268546">
    <property type="protein sequence ID" value="EFO88466.1"/>
    <property type="molecule type" value="Genomic_DNA"/>
</dbReference>
<dbReference type="AlphaFoldDB" id="E3N778"/>
<reference evidence="3" key="1">
    <citation type="submission" date="2007-07" db="EMBL/GenBank/DDBJ databases">
        <title>PCAP assembly of the Caenorhabditis remanei genome.</title>
        <authorList>
            <consortium name="The Caenorhabditis remanei Sequencing Consortium"/>
            <person name="Wilson R.K."/>
        </authorList>
    </citation>
    <scope>NUCLEOTIDE SEQUENCE [LARGE SCALE GENOMIC DNA]</scope>
    <source>
        <strain evidence="3">PB4641</strain>
    </source>
</reference>
<evidence type="ECO:0000259" key="2">
    <source>
        <dbReference type="PROSITE" id="PS50181"/>
    </source>
</evidence>
<dbReference type="PANTHER" id="PTHR21503:SF31">
    <property type="entry name" value="F-BOX DOMAIN-CONTAINING PROTEIN"/>
    <property type="match status" value="1"/>
</dbReference>
<keyword evidence="1" id="KW-0732">Signal</keyword>
<dbReference type="KEGG" id="crq:GCK72_016516"/>
<dbReference type="PANTHER" id="PTHR21503">
    <property type="entry name" value="F-BOX-CONTAINING HYPOTHETICAL PROTEIN C.ELEGANS"/>
    <property type="match status" value="1"/>
</dbReference>
<name>E3N778_CAERE</name>
<evidence type="ECO:0000313" key="4">
    <source>
        <dbReference type="Proteomes" id="UP000008281"/>
    </source>
</evidence>
<dbReference type="PROSITE" id="PS50181">
    <property type="entry name" value="FBOX"/>
    <property type="match status" value="1"/>
</dbReference>
<dbReference type="HOGENOM" id="CLU_036540_0_0_1"/>
<organism evidence="4">
    <name type="scientific">Caenorhabditis remanei</name>
    <name type="common">Caenorhabditis vulgaris</name>
    <dbReference type="NCBI Taxonomy" id="31234"/>
    <lineage>
        <taxon>Eukaryota</taxon>
        <taxon>Metazoa</taxon>
        <taxon>Ecdysozoa</taxon>
        <taxon>Nematoda</taxon>
        <taxon>Chromadorea</taxon>
        <taxon>Rhabditida</taxon>
        <taxon>Rhabditina</taxon>
        <taxon>Rhabditomorpha</taxon>
        <taxon>Rhabditoidea</taxon>
        <taxon>Rhabditidae</taxon>
        <taxon>Peloderinae</taxon>
        <taxon>Caenorhabditis</taxon>
    </lineage>
</organism>
<dbReference type="InParanoid" id="E3N778"/>
<sequence>MPSEFPLFLLPMLVLDRVLKLVTPFELVAISLCSKKSKMLCKSARSQLQCKNGTKEFTLKFSLKKEIRLKFDYHPRLEWVFKLECFPKVNNIPPRKNVLQKFKTFFRKKKQASQTPSYTRVTNDLFINTWIPTEDDTTSENSLQLFTTEECQWSNANSFIQHISDILNVPLWTIELHFQDFIREENERIIDFYYSDHENKAAVRSLTLLGKHWNTHEDDEVVDSLLRRQDAKGKMNLIMKPTSEFKFRSEYFRNKLNLLKVQHSHWISFDQLLEMDAYVLVLNDSTFMKIHLESLFEKWSSGWTPKWRVIMIQYAETVDIDDCFNKLNDMECFSNARVHREEETEEINTNGELKTTRYYIRRPDKTIGVISQQGDTFGLFHILTDVEENIELFPHLYM</sequence>
<dbReference type="RefSeq" id="XP_003095749.2">
    <property type="nucleotide sequence ID" value="XM_003095701.2"/>
</dbReference>
<proteinExistence type="predicted"/>
<feature type="chain" id="PRO_5003178227" description="F-box domain-containing protein" evidence="1">
    <location>
        <begin position="25"/>
        <end position="398"/>
    </location>
</feature>
<evidence type="ECO:0000256" key="1">
    <source>
        <dbReference type="SAM" id="SignalP"/>
    </source>
</evidence>
<dbReference type="Pfam" id="PF00646">
    <property type="entry name" value="F-box"/>
    <property type="match status" value="1"/>
</dbReference>
<evidence type="ECO:0000313" key="3">
    <source>
        <dbReference type="EMBL" id="EFO88466.1"/>
    </source>
</evidence>
<feature type="domain" description="F-box" evidence="2">
    <location>
        <begin position="4"/>
        <end position="40"/>
    </location>
</feature>
<feature type="signal peptide" evidence="1">
    <location>
        <begin position="1"/>
        <end position="24"/>
    </location>
</feature>
<keyword evidence="4" id="KW-1185">Reference proteome</keyword>
<accession>E3N778</accession>
<dbReference type="GeneID" id="9813245"/>
<dbReference type="CTD" id="9813245"/>
<dbReference type="InterPro" id="IPR001810">
    <property type="entry name" value="F-box_dom"/>
</dbReference>
<gene>
    <name evidence="3" type="ORF">CRE_10552</name>
</gene>
<dbReference type="Proteomes" id="UP000008281">
    <property type="component" value="Unassembled WGS sequence"/>
</dbReference>